<keyword evidence="2" id="KW-1185">Reference proteome</keyword>
<gene>
    <name evidence="1" type="ORF">H5410_021324</name>
</gene>
<feature type="non-terminal residue" evidence="1">
    <location>
        <position position="80"/>
    </location>
</feature>
<dbReference type="AlphaFoldDB" id="A0A9J5ZAN3"/>
<dbReference type="Proteomes" id="UP000824120">
    <property type="component" value="Chromosome 4"/>
</dbReference>
<protein>
    <submittedName>
        <fullName evidence="1">Uncharacterized protein</fullName>
    </submittedName>
</protein>
<proteinExistence type="predicted"/>
<accession>A0A9J5ZAN3</accession>
<organism evidence="1 2">
    <name type="scientific">Solanum commersonii</name>
    <name type="common">Commerson's wild potato</name>
    <name type="synonym">Commerson's nightshade</name>
    <dbReference type="NCBI Taxonomy" id="4109"/>
    <lineage>
        <taxon>Eukaryota</taxon>
        <taxon>Viridiplantae</taxon>
        <taxon>Streptophyta</taxon>
        <taxon>Embryophyta</taxon>
        <taxon>Tracheophyta</taxon>
        <taxon>Spermatophyta</taxon>
        <taxon>Magnoliopsida</taxon>
        <taxon>eudicotyledons</taxon>
        <taxon>Gunneridae</taxon>
        <taxon>Pentapetalae</taxon>
        <taxon>asterids</taxon>
        <taxon>lamiids</taxon>
        <taxon>Solanales</taxon>
        <taxon>Solanaceae</taxon>
        <taxon>Solanoideae</taxon>
        <taxon>Solaneae</taxon>
        <taxon>Solanum</taxon>
    </lineage>
</organism>
<sequence length="80" mass="8715">IKNSFFLRRISLVSYLPLAEGQVDGSSLQKAAGGSTVASKSMIIIYIGFVKRCIRLHLVQVTNAENGEESSKHTPLGFSF</sequence>
<evidence type="ECO:0000313" key="1">
    <source>
        <dbReference type="EMBL" id="KAG5610043.1"/>
    </source>
</evidence>
<dbReference type="EMBL" id="JACXVP010000004">
    <property type="protein sequence ID" value="KAG5610043.1"/>
    <property type="molecule type" value="Genomic_DNA"/>
</dbReference>
<name>A0A9J5ZAN3_SOLCO</name>
<evidence type="ECO:0000313" key="2">
    <source>
        <dbReference type="Proteomes" id="UP000824120"/>
    </source>
</evidence>
<reference evidence="1 2" key="1">
    <citation type="submission" date="2020-09" db="EMBL/GenBank/DDBJ databases">
        <title>De no assembly of potato wild relative species, Solanum commersonii.</title>
        <authorList>
            <person name="Cho K."/>
        </authorList>
    </citation>
    <scope>NUCLEOTIDE SEQUENCE [LARGE SCALE GENOMIC DNA]</scope>
    <source>
        <strain evidence="1">LZ3.2</strain>
        <tissue evidence="1">Leaf</tissue>
    </source>
</reference>
<comment type="caution">
    <text evidence="1">The sequence shown here is derived from an EMBL/GenBank/DDBJ whole genome shotgun (WGS) entry which is preliminary data.</text>
</comment>